<name>A0AA37M1R9_9HYPH</name>
<evidence type="ECO:0000259" key="3">
    <source>
        <dbReference type="PROSITE" id="PS51186"/>
    </source>
</evidence>
<comment type="caution">
    <text evidence="4">The sequence shown here is derived from an EMBL/GenBank/DDBJ whole genome shotgun (WGS) entry which is preliminary data.</text>
</comment>
<dbReference type="PANTHER" id="PTHR43072">
    <property type="entry name" value="N-ACETYLTRANSFERASE"/>
    <property type="match status" value="1"/>
</dbReference>
<feature type="domain" description="N-acetyltransferase" evidence="3">
    <location>
        <begin position="12"/>
        <end position="168"/>
    </location>
</feature>
<protein>
    <submittedName>
        <fullName evidence="4">L-amino acid N-acetyltransferase AaaT</fullName>
    </submittedName>
</protein>
<dbReference type="CDD" id="cd04301">
    <property type="entry name" value="NAT_SF"/>
    <property type="match status" value="1"/>
</dbReference>
<dbReference type="PANTHER" id="PTHR43072:SF51">
    <property type="entry name" value="ABC SUPERFAMILY TRANSPORT PROTEIN"/>
    <property type="match status" value="1"/>
</dbReference>
<evidence type="ECO:0000313" key="5">
    <source>
        <dbReference type="Proteomes" id="UP001055286"/>
    </source>
</evidence>
<dbReference type="AlphaFoldDB" id="A0AA37M1R9"/>
<reference evidence="4" key="1">
    <citation type="journal article" date="2016" name="Front. Microbiol.">
        <title>Genome Sequence of the Piezophilic, Mesophilic Sulfate-Reducing Bacterium Desulfovibrio indicus J2T.</title>
        <authorList>
            <person name="Cao J."/>
            <person name="Maignien L."/>
            <person name="Shao Z."/>
            <person name="Alain K."/>
            <person name="Jebbar M."/>
        </authorList>
    </citation>
    <scope>NUCLEOTIDE SEQUENCE</scope>
    <source>
        <strain evidence="4">JCM 32048</strain>
    </source>
</reference>
<dbReference type="Pfam" id="PF00583">
    <property type="entry name" value="Acetyltransf_1"/>
    <property type="match status" value="1"/>
</dbReference>
<organism evidence="4 5">
    <name type="scientific">Methylobacterium frigidaeris</name>
    <dbReference type="NCBI Taxonomy" id="2038277"/>
    <lineage>
        <taxon>Bacteria</taxon>
        <taxon>Pseudomonadati</taxon>
        <taxon>Pseudomonadota</taxon>
        <taxon>Alphaproteobacteria</taxon>
        <taxon>Hyphomicrobiales</taxon>
        <taxon>Methylobacteriaceae</taxon>
        <taxon>Methylobacterium</taxon>
    </lineage>
</organism>
<dbReference type="GO" id="GO:0016747">
    <property type="term" value="F:acyltransferase activity, transferring groups other than amino-acyl groups"/>
    <property type="evidence" value="ECO:0007669"/>
    <property type="project" value="InterPro"/>
</dbReference>
<gene>
    <name evidence="4" type="primary">aaaT</name>
    <name evidence="4" type="ORF">MPEAHAMD_0036</name>
</gene>
<dbReference type="InterPro" id="IPR000182">
    <property type="entry name" value="GNAT_dom"/>
</dbReference>
<keyword evidence="5" id="KW-1185">Reference proteome</keyword>
<accession>A0AA37M1R9</accession>
<dbReference type="PROSITE" id="PS51186">
    <property type="entry name" value="GNAT"/>
    <property type="match status" value="1"/>
</dbReference>
<evidence type="ECO:0000256" key="2">
    <source>
        <dbReference type="ARBA" id="ARBA00023315"/>
    </source>
</evidence>
<keyword evidence="2" id="KW-0012">Acyltransferase</keyword>
<proteinExistence type="predicted"/>
<evidence type="ECO:0000313" key="4">
    <source>
        <dbReference type="EMBL" id="GJD59905.1"/>
    </source>
</evidence>
<evidence type="ECO:0000256" key="1">
    <source>
        <dbReference type="ARBA" id="ARBA00022679"/>
    </source>
</evidence>
<dbReference type="SUPFAM" id="SSF55729">
    <property type="entry name" value="Acyl-CoA N-acyltransferases (Nat)"/>
    <property type="match status" value="1"/>
</dbReference>
<dbReference type="EMBL" id="BPQJ01000001">
    <property type="protein sequence ID" value="GJD59905.1"/>
    <property type="molecule type" value="Genomic_DNA"/>
</dbReference>
<sequence>MGVTGMDATLDVTVRAMREADAPDLFEMYNQPAFRFGTLALPYESFEAVKAWATPRSPRDLHLVADIDGRAVGAAALRPFYGRRAHAAEFWIGVHEDHAGRGIGSKLLAAIIDTADNWLNIHRIEMTVFVDNAGAIALYRKFGFEVEGTHRDASFRDGAFVDVHCMARLRPAR</sequence>
<dbReference type="Proteomes" id="UP001055286">
    <property type="component" value="Unassembled WGS sequence"/>
</dbReference>
<keyword evidence="1" id="KW-0808">Transferase</keyword>
<dbReference type="Gene3D" id="3.40.630.30">
    <property type="match status" value="1"/>
</dbReference>
<dbReference type="InterPro" id="IPR016181">
    <property type="entry name" value="Acyl_CoA_acyltransferase"/>
</dbReference>
<reference evidence="4" key="2">
    <citation type="submission" date="2021-08" db="EMBL/GenBank/DDBJ databases">
        <authorList>
            <person name="Tani A."/>
            <person name="Ola A."/>
            <person name="Ogura Y."/>
            <person name="Katsura K."/>
            <person name="Hayashi T."/>
        </authorList>
    </citation>
    <scope>NUCLEOTIDE SEQUENCE</scope>
    <source>
        <strain evidence="4">JCM 32048</strain>
    </source>
</reference>